<organism evidence="2 3">
    <name type="scientific">Paenibacillus silagei</name>
    <dbReference type="NCBI Taxonomy" id="1670801"/>
    <lineage>
        <taxon>Bacteria</taxon>
        <taxon>Bacillati</taxon>
        <taxon>Bacillota</taxon>
        <taxon>Bacilli</taxon>
        <taxon>Bacillales</taxon>
        <taxon>Paenibacillaceae</taxon>
        <taxon>Paenibacillus</taxon>
    </lineage>
</organism>
<dbReference type="PANTHER" id="PTHR43649:SF17">
    <property type="entry name" value="ABC TRANSPORTER SOLUTE BINDING PROTEIN-SUGAR TRANSPORT"/>
    <property type="match status" value="1"/>
</dbReference>
<keyword evidence="3" id="KW-1185">Reference proteome</keyword>
<sequence>MKHIKKTVSIISLTAVMAITGCSSDKGSDKEKGNSGDQTLTFMTPNSPLAPQDPNDKLIFKRLEEKTGIHIDWKVYSEDVYVEKRNLALATGELPDALFNAGLSDFDLLKLANDGTIIPVEEYITPEKMPNLSKVLEQAPQYKGMMTSPDGHILAFPWIEELGEGKESIHSVNNIPWINKAWLDKLGLQMPKTTEELKQVLIAFKTKDPNGNGKADEIPVSFINDDGANEDLSFLLGSFGAGFNGDLTLVDNDGKVNNAVLAPGYKEGMKYFQELYAAGLIDPEFITQDWNKFIAKAKDDRYGLYFTWDKANVSGMDSPFEPMPALEGPNGWKNVARANGMGFDRGRMVLTADNKNIEATIKWIDTLYDPSQSVQNNWGTYGDEAQQNIFEMDEATKMLKHLPLNGASPNELRVKTSAGGPLAILDSYYGKVTTMPDDAAYRIDILKKIYVPDMKAEHMYPRVFFSKEESERLTQTEADLWPYILKKRTEWMQGANVDKEWDAFIKELDRLGMQDWLKIKQTGYDRAGK</sequence>
<comment type="caution">
    <text evidence="2">The sequence shown here is derived from an EMBL/GenBank/DDBJ whole genome shotgun (WGS) entry which is preliminary data.</text>
</comment>
<feature type="compositionally biased region" description="Polar residues" evidence="1">
    <location>
        <begin position="35"/>
        <end position="48"/>
    </location>
</feature>
<dbReference type="CDD" id="cd13581">
    <property type="entry name" value="PBP2_AlgQ_like_2"/>
    <property type="match status" value="1"/>
</dbReference>
<dbReference type="SUPFAM" id="SSF53850">
    <property type="entry name" value="Periplasmic binding protein-like II"/>
    <property type="match status" value="1"/>
</dbReference>
<dbReference type="PANTHER" id="PTHR43649">
    <property type="entry name" value="ARABINOSE-BINDING PROTEIN-RELATED"/>
    <property type="match status" value="1"/>
</dbReference>
<dbReference type="EMBL" id="JAGGLV010000005">
    <property type="protein sequence ID" value="MBP2111685.1"/>
    <property type="molecule type" value="Genomic_DNA"/>
</dbReference>
<evidence type="ECO:0000313" key="2">
    <source>
        <dbReference type="EMBL" id="MBP2111685.1"/>
    </source>
</evidence>
<proteinExistence type="predicted"/>
<dbReference type="Pfam" id="PF01547">
    <property type="entry name" value="SBP_bac_1"/>
    <property type="match status" value="1"/>
</dbReference>
<dbReference type="InterPro" id="IPR050490">
    <property type="entry name" value="Bact_solute-bd_prot1"/>
</dbReference>
<feature type="region of interest" description="Disordered" evidence="1">
    <location>
        <begin position="24"/>
        <end position="48"/>
    </location>
</feature>
<dbReference type="Gene3D" id="3.40.190.10">
    <property type="entry name" value="Periplasmic binding protein-like II"/>
    <property type="match status" value="2"/>
</dbReference>
<dbReference type="Proteomes" id="UP000773462">
    <property type="component" value="Unassembled WGS sequence"/>
</dbReference>
<dbReference type="RefSeq" id="WP_209871804.1">
    <property type="nucleotide sequence ID" value="NZ_JAGGLV010000005.1"/>
</dbReference>
<evidence type="ECO:0000256" key="1">
    <source>
        <dbReference type="SAM" id="MobiDB-lite"/>
    </source>
</evidence>
<dbReference type="InterPro" id="IPR006059">
    <property type="entry name" value="SBP"/>
</dbReference>
<name>A0ABS4NQK2_9BACL</name>
<reference evidence="2 3" key="1">
    <citation type="submission" date="2021-03" db="EMBL/GenBank/DDBJ databases">
        <title>Genomic Encyclopedia of Type Strains, Phase IV (KMG-IV): sequencing the most valuable type-strain genomes for metagenomic binning, comparative biology and taxonomic classification.</title>
        <authorList>
            <person name="Goeker M."/>
        </authorList>
    </citation>
    <scope>NUCLEOTIDE SEQUENCE [LARGE SCALE GENOMIC DNA]</scope>
    <source>
        <strain evidence="2 3">DSM 101953</strain>
    </source>
</reference>
<gene>
    <name evidence="2" type="ORF">J2Z70_001826</name>
</gene>
<accession>A0ABS4NQK2</accession>
<evidence type="ECO:0000313" key="3">
    <source>
        <dbReference type="Proteomes" id="UP000773462"/>
    </source>
</evidence>
<protein>
    <submittedName>
        <fullName evidence="2">Aldouronate transport system substrate-binding protein</fullName>
    </submittedName>
</protein>
<dbReference type="PROSITE" id="PS51257">
    <property type="entry name" value="PROKAR_LIPOPROTEIN"/>
    <property type="match status" value="1"/>
</dbReference>